<evidence type="ECO:0000313" key="2">
    <source>
        <dbReference type="Proteomes" id="UP001152747"/>
    </source>
</evidence>
<evidence type="ECO:0000313" key="1">
    <source>
        <dbReference type="EMBL" id="CAI5456469.1"/>
    </source>
</evidence>
<sequence>MVLTLKKLAQIQTMRFFLMRCHASRYGNALPFQRDNFDLAVAFLVVMECGNDAEFNRFCEQYRLIMQSIQRINPHLNIPQLTRWNEFDSNTLP</sequence>
<reference evidence="1" key="1">
    <citation type="submission" date="2022-11" db="EMBL/GenBank/DDBJ databases">
        <authorList>
            <person name="Kikuchi T."/>
        </authorList>
    </citation>
    <scope>NUCLEOTIDE SEQUENCE</scope>
    <source>
        <strain evidence="1">PS1010</strain>
    </source>
</reference>
<proteinExistence type="predicted"/>
<protein>
    <submittedName>
        <fullName evidence="1">Uncharacterized protein</fullName>
    </submittedName>
</protein>
<dbReference type="Proteomes" id="UP001152747">
    <property type="component" value="Unassembled WGS sequence"/>
</dbReference>
<dbReference type="EMBL" id="CANHGI010000006">
    <property type="protein sequence ID" value="CAI5456469.1"/>
    <property type="molecule type" value="Genomic_DNA"/>
</dbReference>
<keyword evidence="2" id="KW-1185">Reference proteome</keyword>
<comment type="caution">
    <text evidence="1">The sequence shown here is derived from an EMBL/GenBank/DDBJ whole genome shotgun (WGS) entry which is preliminary data.</text>
</comment>
<organism evidence="1 2">
    <name type="scientific">Caenorhabditis angaria</name>
    <dbReference type="NCBI Taxonomy" id="860376"/>
    <lineage>
        <taxon>Eukaryota</taxon>
        <taxon>Metazoa</taxon>
        <taxon>Ecdysozoa</taxon>
        <taxon>Nematoda</taxon>
        <taxon>Chromadorea</taxon>
        <taxon>Rhabditida</taxon>
        <taxon>Rhabditina</taxon>
        <taxon>Rhabditomorpha</taxon>
        <taxon>Rhabditoidea</taxon>
        <taxon>Rhabditidae</taxon>
        <taxon>Peloderinae</taxon>
        <taxon>Caenorhabditis</taxon>
    </lineage>
</organism>
<dbReference type="AlphaFoldDB" id="A0A9P1J1J6"/>
<gene>
    <name evidence="1" type="ORF">CAMP_LOCUS19106</name>
</gene>
<accession>A0A9P1J1J6</accession>
<name>A0A9P1J1J6_9PELO</name>